<dbReference type="Proteomes" id="UP000504610">
    <property type="component" value="Chromosome 7"/>
</dbReference>
<dbReference type="KEGG" id="rsz:108815278"/>
<sequence>MLKSVLSAIPTYTMSCFPLPVGLCNQIQSALTRFWWDANSSERKMCWIAWDSLAEHKDDGGLGVRDIQDFNTAMLAKNAWRILTAPDSLLARLLLGKYCHNTSFLSTPCVSSASHGWRGITAGCRLLNLYLGRVIGNGSMTKVWSDSWISTTSHILPIGPPTESCRDLYVSDLLTRESRQWNQALVETVLPEFASQILLLRPSIQNAEDFYCWQRTKSSIYSVKSGYYALREDHRNTSLQAPQINPFDWQKHVWKKETSPKLKLFLWRLCRGALPLGANLQNRGIATPGSCPHCNAHETTMHLFMECPFAQQLWELAPFGQQLEFSNVTSAPELLMASSSWICLPPTGITSDLVSWLLWGIWNARNLLVFENRAIPAKRSMEIAIGAAREWLLAQNQAATLPKQAPPRFDQPPSRLDITLCNSDAAWSASSMQAGLGWHFVDDQASALEQGSCVLQRVSSPLMAEALAMREAVTEAKRTSLLKVWFRTDSLELARALNSKSYPVELYGVLMDIKLLSLSFNFFFVSFVGREHNVLADSLAKSALSTGSVRLY</sequence>
<dbReference type="PANTHER" id="PTHR47074:SF49">
    <property type="entry name" value="POLYNUCLEOTIDYL TRANSFERASE, RIBONUCLEASE H-LIKE SUPERFAMILY PROTEIN"/>
    <property type="match status" value="1"/>
</dbReference>
<gene>
    <name evidence="4" type="primary">LOC108815278</name>
</gene>
<dbReference type="RefSeq" id="XP_018443423.2">
    <property type="nucleotide sequence ID" value="XM_018587921.2"/>
</dbReference>
<evidence type="ECO:0000259" key="2">
    <source>
        <dbReference type="Pfam" id="PF13966"/>
    </source>
</evidence>
<feature type="domain" description="RNase H type-1" evidence="1">
    <location>
        <begin position="422"/>
        <end position="543"/>
    </location>
</feature>
<evidence type="ECO:0000313" key="3">
    <source>
        <dbReference type="Proteomes" id="UP000504610"/>
    </source>
</evidence>
<dbReference type="InterPro" id="IPR012337">
    <property type="entry name" value="RNaseH-like_sf"/>
</dbReference>
<dbReference type="GeneID" id="108815278"/>
<dbReference type="InterPro" id="IPR002156">
    <property type="entry name" value="RNaseH_domain"/>
</dbReference>
<evidence type="ECO:0000259" key="1">
    <source>
        <dbReference type="Pfam" id="PF13456"/>
    </source>
</evidence>
<dbReference type="InterPro" id="IPR026960">
    <property type="entry name" value="RVT-Znf"/>
</dbReference>
<dbReference type="GO" id="GO:0003676">
    <property type="term" value="F:nucleic acid binding"/>
    <property type="evidence" value="ECO:0007669"/>
    <property type="project" value="InterPro"/>
</dbReference>
<dbReference type="InterPro" id="IPR052929">
    <property type="entry name" value="RNase_H-like_EbsB-rel"/>
</dbReference>
<dbReference type="Pfam" id="PF13966">
    <property type="entry name" value="zf-RVT"/>
    <property type="match status" value="1"/>
</dbReference>
<dbReference type="Gene3D" id="3.30.420.10">
    <property type="entry name" value="Ribonuclease H-like superfamily/Ribonuclease H"/>
    <property type="match status" value="1"/>
</dbReference>
<dbReference type="PANTHER" id="PTHR47074">
    <property type="entry name" value="BNAC02G40300D PROTEIN"/>
    <property type="match status" value="1"/>
</dbReference>
<dbReference type="InterPro" id="IPR036397">
    <property type="entry name" value="RNaseH_sf"/>
</dbReference>
<reference evidence="3" key="1">
    <citation type="journal article" date="2019" name="Database">
        <title>The radish genome database (RadishGD): an integrated information resource for radish genomics.</title>
        <authorList>
            <person name="Yu H.J."/>
            <person name="Baek S."/>
            <person name="Lee Y.J."/>
            <person name="Cho A."/>
            <person name="Mun J.H."/>
        </authorList>
    </citation>
    <scope>NUCLEOTIDE SEQUENCE [LARGE SCALE GENOMIC DNA]</scope>
    <source>
        <strain evidence="3">cv. WK10039</strain>
    </source>
</reference>
<accession>A0A6J0K787</accession>
<organism evidence="3 4">
    <name type="scientific">Raphanus sativus</name>
    <name type="common">Radish</name>
    <name type="synonym">Raphanus raphanistrum var. sativus</name>
    <dbReference type="NCBI Taxonomy" id="3726"/>
    <lineage>
        <taxon>Eukaryota</taxon>
        <taxon>Viridiplantae</taxon>
        <taxon>Streptophyta</taxon>
        <taxon>Embryophyta</taxon>
        <taxon>Tracheophyta</taxon>
        <taxon>Spermatophyta</taxon>
        <taxon>Magnoliopsida</taxon>
        <taxon>eudicotyledons</taxon>
        <taxon>Gunneridae</taxon>
        <taxon>Pentapetalae</taxon>
        <taxon>rosids</taxon>
        <taxon>malvids</taxon>
        <taxon>Brassicales</taxon>
        <taxon>Brassicaceae</taxon>
        <taxon>Brassiceae</taxon>
        <taxon>Raphanus</taxon>
    </lineage>
</organism>
<dbReference type="AlphaFoldDB" id="A0A6J0K787"/>
<dbReference type="Pfam" id="PF13456">
    <property type="entry name" value="RVT_3"/>
    <property type="match status" value="1"/>
</dbReference>
<evidence type="ECO:0000313" key="4">
    <source>
        <dbReference type="RefSeq" id="XP_018443423.2"/>
    </source>
</evidence>
<keyword evidence="3" id="KW-1185">Reference proteome</keyword>
<dbReference type="InterPro" id="IPR044730">
    <property type="entry name" value="RNase_H-like_dom_plant"/>
</dbReference>
<reference evidence="4" key="2">
    <citation type="submission" date="2025-08" db="UniProtKB">
        <authorList>
            <consortium name="RefSeq"/>
        </authorList>
    </citation>
    <scope>IDENTIFICATION</scope>
    <source>
        <tissue evidence="4">Leaf</tissue>
    </source>
</reference>
<dbReference type="OrthoDB" id="1087989at2759"/>
<dbReference type="CDD" id="cd06222">
    <property type="entry name" value="RNase_H_like"/>
    <property type="match status" value="1"/>
</dbReference>
<dbReference type="SUPFAM" id="SSF53098">
    <property type="entry name" value="Ribonuclease H-like"/>
    <property type="match status" value="1"/>
</dbReference>
<dbReference type="GO" id="GO:0004523">
    <property type="term" value="F:RNA-DNA hybrid ribonuclease activity"/>
    <property type="evidence" value="ECO:0007669"/>
    <property type="project" value="InterPro"/>
</dbReference>
<proteinExistence type="predicted"/>
<feature type="domain" description="Reverse transcriptase zinc-binding" evidence="2">
    <location>
        <begin position="221"/>
        <end position="314"/>
    </location>
</feature>
<name>A0A6J0K787_RAPSA</name>
<protein>
    <submittedName>
        <fullName evidence="4">Uncharacterized protein LOC108815278</fullName>
    </submittedName>
</protein>